<reference evidence="1 2" key="1">
    <citation type="submission" date="2017-09" db="EMBL/GenBank/DDBJ databases">
        <authorList>
            <person name="Ehlers B."/>
            <person name="Leendertz F.H."/>
        </authorList>
    </citation>
    <scope>NUCLEOTIDE SEQUENCE [LARGE SCALE GENOMIC DNA]</scope>
    <source>
        <strain evidence="1 2">CGMCC 4.6857</strain>
    </source>
</reference>
<evidence type="ECO:0000313" key="2">
    <source>
        <dbReference type="Proteomes" id="UP000219612"/>
    </source>
</evidence>
<dbReference type="EMBL" id="OBDY01000037">
    <property type="protein sequence ID" value="SNY70510.1"/>
    <property type="molecule type" value="Genomic_DNA"/>
</dbReference>
<organism evidence="1 2">
    <name type="scientific">Paractinoplanes atraurantiacus</name>
    <dbReference type="NCBI Taxonomy" id="1036182"/>
    <lineage>
        <taxon>Bacteria</taxon>
        <taxon>Bacillati</taxon>
        <taxon>Actinomycetota</taxon>
        <taxon>Actinomycetes</taxon>
        <taxon>Micromonosporales</taxon>
        <taxon>Micromonosporaceae</taxon>
        <taxon>Paractinoplanes</taxon>
    </lineage>
</organism>
<sequence length="116" mass="12664">MSSYVRLPGHLGVLLADRGIREALELCRDESLPGRERLQAREQLRRIVTRVVGLTDASALMPDEEVARNASEASARPGVRSRGAALRVMHGMGVAIGWGATVSSRITTEIGRFQIR</sequence>
<accession>A0A285KD23</accession>
<evidence type="ECO:0000313" key="1">
    <source>
        <dbReference type="EMBL" id="SNY70510.1"/>
    </source>
</evidence>
<keyword evidence="2" id="KW-1185">Reference proteome</keyword>
<dbReference type="AlphaFoldDB" id="A0A285KD23"/>
<protein>
    <submittedName>
        <fullName evidence="1">Uncharacterized protein</fullName>
    </submittedName>
</protein>
<dbReference type="Proteomes" id="UP000219612">
    <property type="component" value="Unassembled WGS sequence"/>
</dbReference>
<dbReference type="OrthoDB" id="9840677at2"/>
<name>A0A285KD23_9ACTN</name>
<proteinExistence type="predicted"/>
<dbReference type="RefSeq" id="WP_097328402.1">
    <property type="nucleotide sequence ID" value="NZ_OBDY01000037.1"/>
</dbReference>
<gene>
    <name evidence="1" type="ORF">SAMN05421748_13799</name>
</gene>